<reference evidence="3 4" key="1">
    <citation type="submission" date="2022-10" db="EMBL/GenBank/DDBJ databases">
        <title>WGS assembly of Paspalum vaginatum 540-79.</title>
        <authorList>
            <person name="Sun G."/>
            <person name="Wase N."/>
            <person name="Shu S."/>
            <person name="Jenkins J."/>
            <person name="Zhou B."/>
            <person name="Torres-Rodriguez J."/>
            <person name="Chen C."/>
            <person name="Sandor L."/>
            <person name="Plott C."/>
            <person name="Yoshinga Y."/>
            <person name="Daum C."/>
            <person name="Qi P."/>
            <person name="Barry K."/>
            <person name="Lipzen A."/>
            <person name="Berry L."/>
            <person name="Pedersen C."/>
            <person name="Gottilla T."/>
            <person name="Foltz A."/>
            <person name="Yu H."/>
            <person name="O'Malley R."/>
            <person name="Zhang C."/>
            <person name="Devos K."/>
            <person name="Sigmon B."/>
            <person name="Yu B."/>
            <person name="Obata T."/>
            <person name="Schmutz J."/>
            <person name="Schnable J."/>
        </authorList>
    </citation>
    <scope>NUCLEOTIDE SEQUENCE [LARGE SCALE GENOMIC DNA]</scope>
    <source>
        <strain evidence="4">cv. 540-79</strain>
    </source>
</reference>
<accession>A0A9W7X9N9</accession>
<feature type="transmembrane region" description="Helical" evidence="1">
    <location>
        <begin position="86"/>
        <end position="106"/>
    </location>
</feature>
<sequence>MDWAPSPLPQASSDCPGTKDYSTRVEGFVIVSVGGMFLLHVLGSIRRRSSSGLVHNTVKAVDTLSYPLVAYTIGKMDSSYLYYNDFAVWVVFLLLLLGSTECLTACRLSDIDNWKSTYVKHLFKAFMVVWVVLYCGQHIRYLWGVLAAILFVGVIKSYVRITSMRMVSKSNLSKNVKVIVDYIKYKDNPTVSFDPVTMQGYRYLVAGEKHCVSKPSEGMPWYKKEGLKIRTVEEIWRCTGNLLHHAAAAAAKDSREKKNKTRRAQSLKDLCLSMALSKMLSRRFAGLELSEAELDKTHDLVFRGLLLTGGGAVAGHRQPHERAFRVIEEELGFVHDLYYTRYFYLYQKGRYYALCLPIIMFGLCSWLTYLLVKHSTSLFDVTIFITAVLAFLELYQLYLYLASGWFKMLIGLLLRFRAFRPWKNKLGQYCLLSELGHESRFRCFLHHATLGLPRKKGRPSSVELSRELKQAIVASLLGSGDGNLTLTNGVTETILVWHIATTLCQQQLDDQAKDMDMYCMHLLAFAPNLLPDHTSISEPILDQAIHEADKLSVKDHKKLDERCSILKKYTGHEAPLLTKGAKLAEYLMDDVQEPTLRWKVLSDFWAEMMLYVSPSDDARAHLEVLANGGEFITHIWALLTHAGVLKRNGGPAPPQGRPCYLPSACKILRISLYIVMLGQAYV</sequence>
<dbReference type="AlphaFoldDB" id="A0A9W7X9N9"/>
<feature type="transmembrane region" description="Helical" evidence="1">
    <location>
        <begin position="397"/>
        <end position="416"/>
    </location>
</feature>
<evidence type="ECO:0000259" key="2">
    <source>
        <dbReference type="Pfam" id="PF13968"/>
    </source>
</evidence>
<keyword evidence="1" id="KW-0472">Membrane</keyword>
<dbReference type="InterPro" id="IPR025315">
    <property type="entry name" value="DUF4220"/>
</dbReference>
<keyword evidence="1" id="KW-0812">Transmembrane</keyword>
<feature type="transmembrane region" description="Helical" evidence="1">
    <location>
        <begin position="351"/>
        <end position="372"/>
    </location>
</feature>
<dbReference type="Pfam" id="PF13968">
    <property type="entry name" value="DUF4220"/>
    <property type="match status" value="1"/>
</dbReference>
<evidence type="ECO:0000313" key="4">
    <source>
        <dbReference type="Proteomes" id="UP001164776"/>
    </source>
</evidence>
<keyword evidence="1" id="KW-1133">Transmembrane helix</keyword>
<comment type="caution">
    <text evidence="3">The sequence shown here is derived from an EMBL/GenBank/DDBJ whole genome shotgun (WGS) entry which is preliminary data.</text>
</comment>
<name>A0A9W7X9N9_9POAL</name>
<protein>
    <recommendedName>
        <fullName evidence="2">DUF4220 domain-containing protein</fullName>
    </recommendedName>
</protein>
<organism evidence="3 4">
    <name type="scientific">Paspalum vaginatum</name>
    <name type="common">seashore paspalum</name>
    <dbReference type="NCBI Taxonomy" id="158149"/>
    <lineage>
        <taxon>Eukaryota</taxon>
        <taxon>Viridiplantae</taxon>
        <taxon>Streptophyta</taxon>
        <taxon>Embryophyta</taxon>
        <taxon>Tracheophyta</taxon>
        <taxon>Spermatophyta</taxon>
        <taxon>Magnoliopsida</taxon>
        <taxon>Liliopsida</taxon>
        <taxon>Poales</taxon>
        <taxon>Poaceae</taxon>
        <taxon>PACMAD clade</taxon>
        <taxon>Panicoideae</taxon>
        <taxon>Andropogonodae</taxon>
        <taxon>Paspaleae</taxon>
        <taxon>Paspalinae</taxon>
        <taxon>Paspalum</taxon>
    </lineage>
</organism>
<keyword evidence="4" id="KW-1185">Reference proteome</keyword>
<evidence type="ECO:0000313" key="3">
    <source>
        <dbReference type="EMBL" id="KAJ1254339.1"/>
    </source>
</evidence>
<gene>
    <name evidence="3" type="ORF">BS78_K080600</name>
</gene>
<dbReference type="InterPro" id="IPR007658">
    <property type="entry name" value="DUF594"/>
</dbReference>
<feature type="domain" description="DUF4220" evidence="2">
    <location>
        <begin position="61"/>
        <end position="433"/>
    </location>
</feature>
<evidence type="ECO:0000256" key="1">
    <source>
        <dbReference type="SAM" id="Phobius"/>
    </source>
</evidence>
<dbReference type="EMBL" id="MU630136">
    <property type="protein sequence ID" value="KAJ1254339.1"/>
    <property type="molecule type" value="Genomic_DNA"/>
</dbReference>
<proteinExistence type="predicted"/>
<feature type="transmembrane region" description="Helical" evidence="1">
    <location>
        <begin position="141"/>
        <end position="159"/>
    </location>
</feature>
<dbReference type="Proteomes" id="UP001164776">
    <property type="component" value="Unassembled WGS sequence"/>
</dbReference>
<dbReference type="PANTHER" id="PTHR31325">
    <property type="entry name" value="OS01G0798800 PROTEIN-RELATED"/>
    <property type="match status" value="1"/>
</dbReference>
<dbReference type="OrthoDB" id="1559504at2759"/>
<dbReference type="Pfam" id="PF04578">
    <property type="entry name" value="DUF594"/>
    <property type="match status" value="1"/>
</dbReference>
<feature type="transmembrane region" description="Helical" evidence="1">
    <location>
        <begin position="27"/>
        <end position="45"/>
    </location>
</feature>